<gene>
    <name evidence="2" type="ORF">Tsubulata_004375</name>
</gene>
<name>A0A9Q0G788_9ROSI</name>
<organism evidence="2 3">
    <name type="scientific">Turnera subulata</name>
    <dbReference type="NCBI Taxonomy" id="218843"/>
    <lineage>
        <taxon>Eukaryota</taxon>
        <taxon>Viridiplantae</taxon>
        <taxon>Streptophyta</taxon>
        <taxon>Embryophyta</taxon>
        <taxon>Tracheophyta</taxon>
        <taxon>Spermatophyta</taxon>
        <taxon>Magnoliopsida</taxon>
        <taxon>eudicotyledons</taxon>
        <taxon>Gunneridae</taxon>
        <taxon>Pentapetalae</taxon>
        <taxon>rosids</taxon>
        <taxon>fabids</taxon>
        <taxon>Malpighiales</taxon>
        <taxon>Passifloraceae</taxon>
        <taxon>Turnera</taxon>
    </lineage>
</organism>
<reference evidence="2" key="1">
    <citation type="submission" date="2022-02" db="EMBL/GenBank/DDBJ databases">
        <authorList>
            <person name="Henning P.M."/>
            <person name="McCubbin A.G."/>
            <person name="Shore J.S."/>
        </authorList>
    </citation>
    <scope>NUCLEOTIDE SEQUENCE</scope>
    <source>
        <strain evidence="2">F60SS</strain>
        <tissue evidence="2">Leaves</tissue>
    </source>
</reference>
<dbReference type="AlphaFoldDB" id="A0A9Q0G788"/>
<dbReference type="InterPro" id="IPR002048">
    <property type="entry name" value="EF_hand_dom"/>
</dbReference>
<evidence type="ECO:0000259" key="1">
    <source>
        <dbReference type="PROSITE" id="PS50222"/>
    </source>
</evidence>
<dbReference type="EMBL" id="JAKUCV010001844">
    <property type="protein sequence ID" value="KAJ4844878.1"/>
    <property type="molecule type" value="Genomic_DNA"/>
</dbReference>
<dbReference type="Proteomes" id="UP001141552">
    <property type="component" value="Unassembled WGS sequence"/>
</dbReference>
<proteinExistence type="predicted"/>
<accession>A0A9Q0G788</accession>
<sequence>MILAARINFQAMFKTFFKQLPKDRDGKVTVGGFEEFLKERNYQGFSSGLLTELGKERNETLEFTDALELYYAVRTRRPVCDGCQAFLKDLFFCCVECYDLGDRPRYYCVTCRKDKHACPAGHSIFLDNYALLQFRSNYMKQEAKKDKSGNRYRLQPNASKAKILCHDVFNSVEDFYSKELEDQRSETVRLNAGGNINFDGNCSF</sequence>
<evidence type="ECO:0000313" key="2">
    <source>
        <dbReference type="EMBL" id="KAJ4844878.1"/>
    </source>
</evidence>
<dbReference type="GO" id="GO:0005509">
    <property type="term" value="F:calcium ion binding"/>
    <property type="evidence" value="ECO:0007669"/>
    <property type="project" value="InterPro"/>
</dbReference>
<evidence type="ECO:0000313" key="3">
    <source>
        <dbReference type="Proteomes" id="UP001141552"/>
    </source>
</evidence>
<dbReference type="OrthoDB" id="8785703at2759"/>
<comment type="caution">
    <text evidence="2">The sequence shown here is derived from an EMBL/GenBank/DDBJ whole genome shotgun (WGS) entry which is preliminary data.</text>
</comment>
<protein>
    <recommendedName>
        <fullName evidence="1">EF-hand domain-containing protein</fullName>
    </recommendedName>
</protein>
<feature type="domain" description="EF-hand" evidence="1">
    <location>
        <begin position="8"/>
        <end position="43"/>
    </location>
</feature>
<keyword evidence="3" id="KW-1185">Reference proteome</keyword>
<reference evidence="2" key="2">
    <citation type="journal article" date="2023" name="Plants (Basel)">
        <title>Annotation of the Turnera subulata (Passifloraceae) Draft Genome Reveals the S-Locus Evolved after the Divergence of Turneroideae from Passifloroideae in a Stepwise Manner.</title>
        <authorList>
            <person name="Henning P.M."/>
            <person name="Roalson E.H."/>
            <person name="Mir W."/>
            <person name="McCubbin A.G."/>
            <person name="Shore J.S."/>
        </authorList>
    </citation>
    <scope>NUCLEOTIDE SEQUENCE</scope>
    <source>
        <strain evidence="2">F60SS</strain>
    </source>
</reference>
<dbReference type="PROSITE" id="PS50222">
    <property type="entry name" value="EF_HAND_2"/>
    <property type="match status" value="1"/>
</dbReference>